<dbReference type="InterPro" id="IPR005025">
    <property type="entry name" value="FMN_Rdtase-like_dom"/>
</dbReference>
<evidence type="ECO:0000313" key="6">
    <source>
        <dbReference type="Proteomes" id="UP000009877"/>
    </source>
</evidence>
<dbReference type="InterPro" id="IPR051814">
    <property type="entry name" value="NAD(P)H-dep_FMN_reductase"/>
</dbReference>
<evidence type="ECO:0000256" key="3">
    <source>
        <dbReference type="ARBA" id="ARBA00023002"/>
    </source>
</evidence>
<protein>
    <submittedName>
        <fullName evidence="5">FMN reductase</fullName>
    </submittedName>
</protein>
<proteinExistence type="predicted"/>
<sequence>MTRQLVVVSAGLSSPSSTRLLADRIAHAVESRVGARGEALEVHHVELRDLALPLAQAMTTGGLLDPQLDEDKRLVAQADGLVAVTPIFRASYSGLFKMFFDVLDDEALIDLPVLIAATAGSPRHSLVLDHALRPLFSYSRAVVLPTGVFAATDDFGSGDTGGLESRIARAASEMATALVAESAGVEGFLPTEPARAPRRSGVDLGPVTDFASLLKGHDGS</sequence>
<dbReference type="InterPro" id="IPR023932">
    <property type="entry name" value="CE1759_FMN_reduct"/>
</dbReference>
<keyword evidence="3" id="KW-0560">Oxidoreductase</keyword>
<dbReference type="InterPro" id="IPR029039">
    <property type="entry name" value="Flavoprotein-like_sf"/>
</dbReference>
<dbReference type="Gene3D" id="3.40.50.360">
    <property type="match status" value="1"/>
</dbReference>
<evidence type="ECO:0000256" key="1">
    <source>
        <dbReference type="ARBA" id="ARBA00022630"/>
    </source>
</evidence>
<feature type="domain" description="NADPH-dependent FMN reductase-like" evidence="4">
    <location>
        <begin position="5"/>
        <end position="152"/>
    </location>
</feature>
<dbReference type="RefSeq" id="WP_006214356.1">
    <property type="nucleotide sequence ID" value="NZ_ANHZ02000007.1"/>
</dbReference>
<reference evidence="5 6" key="1">
    <citation type="journal article" date="2014" name="Genome Announc.">
        <title>Draft Genome Sequence of Kocuria palustris PEL.</title>
        <authorList>
            <person name="Sharma G."/>
            <person name="Khatri I."/>
            <person name="Subramanian S."/>
        </authorList>
    </citation>
    <scope>NUCLEOTIDE SEQUENCE [LARGE SCALE GENOMIC DNA]</scope>
    <source>
        <strain evidence="5 6">PEL</strain>
    </source>
</reference>
<evidence type="ECO:0000259" key="4">
    <source>
        <dbReference type="Pfam" id="PF03358"/>
    </source>
</evidence>
<keyword evidence="1" id="KW-0285">Flavoprotein</keyword>
<dbReference type="NCBIfam" id="TIGR04037">
    <property type="entry name" value="LLM_duo_CE1759"/>
    <property type="match status" value="1"/>
</dbReference>
<accession>M2YEK4</accession>
<dbReference type="AlphaFoldDB" id="M2YEK4"/>
<organism evidence="5 6">
    <name type="scientific">Kocuria palustris PEL</name>
    <dbReference type="NCBI Taxonomy" id="1236550"/>
    <lineage>
        <taxon>Bacteria</taxon>
        <taxon>Bacillati</taxon>
        <taxon>Actinomycetota</taxon>
        <taxon>Actinomycetes</taxon>
        <taxon>Micrococcales</taxon>
        <taxon>Micrococcaceae</taxon>
        <taxon>Kocuria</taxon>
    </lineage>
</organism>
<dbReference type="GO" id="GO:0016491">
    <property type="term" value="F:oxidoreductase activity"/>
    <property type="evidence" value="ECO:0007669"/>
    <property type="project" value="UniProtKB-KW"/>
</dbReference>
<comment type="caution">
    <text evidence="5">The sequence shown here is derived from an EMBL/GenBank/DDBJ whole genome shotgun (WGS) entry which is preliminary data.</text>
</comment>
<keyword evidence="6" id="KW-1185">Reference proteome</keyword>
<keyword evidence="2" id="KW-0288">FMN</keyword>
<dbReference type="Proteomes" id="UP000009877">
    <property type="component" value="Unassembled WGS sequence"/>
</dbReference>
<evidence type="ECO:0000256" key="2">
    <source>
        <dbReference type="ARBA" id="ARBA00022643"/>
    </source>
</evidence>
<dbReference type="SUPFAM" id="SSF52218">
    <property type="entry name" value="Flavoproteins"/>
    <property type="match status" value="1"/>
</dbReference>
<dbReference type="EMBL" id="ANHZ02000007">
    <property type="protein sequence ID" value="EME36955.1"/>
    <property type="molecule type" value="Genomic_DNA"/>
</dbReference>
<evidence type="ECO:0000313" key="5">
    <source>
        <dbReference type="EMBL" id="EME36955.1"/>
    </source>
</evidence>
<dbReference type="STRING" id="71999.KPaMU14_12450"/>
<gene>
    <name evidence="5" type="ORF">C884_02315</name>
</gene>
<dbReference type="PANTHER" id="PTHR43408">
    <property type="entry name" value="FMN REDUCTASE (NADPH)"/>
    <property type="match status" value="1"/>
</dbReference>
<name>M2YEK4_9MICC</name>
<dbReference type="PANTHER" id="PTHR43408:SF2">
    <property type="entry name" value="FMN REDUCTASE (NADPH)"/>
    <property type="match status" value="1"/>
</dbReference>
<dbReference type="Pfam" id="PF03358">
    <property type="entry name" value="FMN_red"/>
    <property type="match status" value="1"/>
</dbReference>